<reference evidence="4" key="1">
    <citation type="journal article" date="2022" name="Int. J. Mol. Sci.">
        <title>Draft Genome of Tanacetum Coccineum: Genomic Comparison of Closely Related Tanacetum-Family Plants.</title>
        <authorList>
            <person name="Yamashiro T."/>
            <person name="Shiraishi A."/>
            <person name="Nakayama K."/>
            <person name="Satake H."/>
        </authorList>
    </citation>
    <scope>NUCLEOTIDE SEQUENCE</scope>
</reference>
<protein>
    <recommendedName>
        <fullName evidence="6">1,4-dihydroxy-2-naphthoate octaprenyltransferase</fullName>
    </recommendedName>
</protein>
<keyword evidence="2" id="KW-0472">Membrane</keyword>
<keyword evidence="5" id="KW-1185">Reference proteome</keyword>
<evidence type="ECO:0000313" key="5">
    <source>
        <dbReference type="Proteomes" id="UP001151760"/>
    </source>
</evidence>
<keyword evidence="2" id="KW-0812">Transmembrane</keyword>
<keyword evidence="2" id="KW-1133">Transmembrane helix</keyword>
<sequence length="199" mass="21211">RSGTLTAALLLLVLGSMGLVWAAMEARNVRSMLLLASAIICGYIYQGSSTMVERLPITLTILSASVLVGITTSLILFCSHFHQITGDKAVGKYSPLVRIGTETGSNVVKIAVISLYSLMLLLGIFKTLPITSIFLCALTAPVGKLVVSFVADNHQDKTKIFMAKYFCVRLHALFGAALAAGMVAARIVARNNVLKPVVV</sequence>
<keyword evidence="3" id="KW-0732">Signal</keyword>
<evidence type="ECO:0000256" key="3">
    <source>
        <dbReference type="SAM" id="SignalP"/>
    </source>
</evidence>
<dbReference type="PANTHER" id="PTHR13929">
    <property type="entry name" value="1,4-DIHYDROXY-2-NAPHTHOATE OCTAPRENYLTRANSFERASE"/>
    <property type="match status" value="1"/>
</dbReference>
<reference evidence="4" key="2">
    <citation type="submission" date="2022-01" db="EMBL/GenBank/DDBJ databases">
        <authorList>
            <person name="Yamashiro T."/>
            <person name="Shiraishi A."/>
            <person name="Satake H."/>
            <person name="Nakayama K."/>
        </authorList>
    </citation>
    <scope>NUCLEOTIDE SEQUENCE</scope>
</reference>
<evidence type="ECO:0000256" key="1">
    <source>
        <dbReference type="ARBA" id="ARBA00022679"/>
    </source>
</evidence>
<feature type="transmembrane region" description="Helical" evidence="2">
    <location>
        <begin position="131"/>
        <end position="151"/>
    </location>
</feature>
<organism evidence="4 5">
    <name type="scientific">Tanacetum coccineum</name>
    <dbReference type="NCBI Taxonomy" id="301880"/>
    <lineage>
        <taxon>Eukaryota</taxon>
        <taxon>Viridiplantae</taxon>
        <taxon>Streptophyta</taxon>
        <taxon>Embryophyta</taxon>
        <taxon>Tracheophyta</taxon>
        <taxon>Spermatophyta</taxon>
        <taxon>Magnoliopsida</taxon>
        <taxon>eudicotyledons</taxon>
        <taxon>Gunneridae</taxon>
        <taxon>Pentapetalae</taxon>
        <taxon>asterids</taxon>
        <taxon>campanulids</taxon>
        <taxon>Asterales</taxon>
        <taxon>Asteraceae</taxon>
        <taxon>Asteroideae</taxon>
        <taxon>Anthemideae</taxon>
        <taxon>Anthemidinae</taxon>
        <taxon>Tanacetum</taxon>
    </lineage>
</organism>
<accession>A0ABQ5BAZ7</accession>
<feature type="transmembrane region" description="Helical" evidence="2">
    <location>
        <begin position="107"/>
        <end position="125"/>
    </location>
</feature>
<feature type="non-terminal residue" evidence="4">
    <location>
        <position position="1"/>
    </location>
</feature>
<proteinExistence type="predicted"/>
<dbReference type="Proteomes" id="UP001151760">
    <property type="component" value="Unassembled WGS sequence"/>
</dbReference>
<keyword evidence="1" id="KW-0808">Transferase</keyword>
<feature type="transmembrane region" description="Helical" evidence="2">
    <location>
        <begin position="57"/>
        <end position="78"/>
    </location>
</feature>
<evidence type="ECO:0000313" key="4">
    <source>
        <dbReference type="EMBL" id="GJT11990.1"/>
    </source>
</evidence>
<dbReference type="EMBL" id="BQNB010013112">
    <property type="protein sequence ID" value="GJT11990.1"/>
    <property type="molecule type" value="Genomic_DNA"/>
</dbReference>
<feature type="signal peptide" evidence="3">
    <location>
        <begin position="1"/>
        <end position="22"/>
    </location>
</feature>
<evidence type="ECO:0000256" key="2">
    <source>
        <dbReference type="SAM" id="Phobius"/>
    </source>
</evidence>
<gene>
    <name evidence="4" type="ORF">Tco_0859032</name>
</gene>
<feature type="transmembrane region" description="Helical" evidence="2">
    <location>
        <begin position="172"/>
        <end position="189"/>
    </location>
</feature>
<feature type="chain" id="PRO_5047439477" description="1,4-dihydroxy-2-naphthoate octaprenyltransferase" evidence="3">
    <location>
        <begin position="23"/>
        <end position="199"/>
    </location>
</feature>
<dbReference type="InterPro" id="IPR026046">
    <property type="entry name" value="UBIAD1"/>
</dbReference>
<dbReference type="PANTHER" id="PTHR13929:SF0">
    <property type="entry name" value="UBIA PRENYLTRANSFERASE DOMAIN-CONTAINING PROTEIN 1"/>
    <property type="match status" value="1"/>
</dbReference>
<evidence type="ECO:0008006" key="6">
    <source>
        <dbReference type="Google" id="ProtNLM"/>
    </source>
</evidence>
<name>A0ABQ5BAZ7_9ASTR</name>
<comment type="caution">
    <text evidence="4">The sequence shown here is derived from an EMBL/GenBank/DDBJ whole genome shotgun (WGS) entry which is preliminary data.</text>
</comment>